<dbReference type="EMBL" id="JBHSRJ010000004">
    <property type="protein sequence ID" value="MFC6042873.1"/>
    <property type="molecule type" value="Genomic_DNA"/>
</dbReference>
<dbReference type="Proteomes" id="UP001596135">
    <property type="component" value="Unassembled WGS sequence"/>
</dbReference>
<feature type="region of interest" description="Disordered" evidence="1">
    <location>
        <begin position="1"/>
        <end position="23"/>
    </location>
</feature>
<gene>
    <name evidence="3" type="ORF">ACFPYL_07300</name>
</gene>
<keyword evidence="2" id="KW-0472">Membrane</keyword>
<dbReference type="Pfam" id="PF11222">
    <property type="entry name" value="DUF3017"/>
    <property type="match status" value="1"/>
</dbReference>
<evidence type="ECO:0000256" key="1">
    <source>
        <dbReference type="SAM" id="MobiDB-lite"/>
    </source>
</evidence>
<feature type="transmembrane region" description="Helical" evidence="2">
    <location>
        <begin position="59"/>
        <end position="78"/>
    </location>
</feature>
<evidence type="ECO:0000256" key="2">
    <source>
        <dbReference type="SAM" id="Phobius"/>
    </source>
</evidence>
<dbReference type="RefSeq" id="WP_379152382.1">
    <property type="nucleotide sequence ID" value="NZ_JBHSRJ010000004.1"/>
</dbReference>
<keyword evidence="4" id="KW-1185">Reference proteome</keyword>
<evidence type="ECO:0000313" key="4">
    <source>
        <dbReference type="Proteomes" id="UP001596135"/>
    </source>
</evidence>
<protein>
    <submittedName>
        <fullName evidence="3">DUF3017 domain-containing protein</fullName>
    </submittedName>
</protein>
<feature type="transmembrane region" description="Helical" evidence="2">
    <location>
        <begin position="34"/>
        <end position="53"/>
    </location>
</feature>
<evidence type="ECO:0000313" key="3">
    <source>
        <dbReference type="EMBL" id="MFC6042873.1"/>
    </source>
</evidence>
<reference evidence="4" key="1">
    <citation type="journal article" date="2019" name="Int. J. Syst. Evol. Microbiol.">
        <title>The Global Catalogue of Microorganisms (GCM) 10K type strain sequencing project: providing services to taxonomists for standard genome sequencing and annotation.</title>
        <authorList>
            <consortium name="The Broad Institute Genomics Platform"/>
            <consortium name="The Broad Institute Genome Sequencing Center for Infectious Disease"/>
            <person name="Wu L."/>
            <person name="Ma J."/>
        </authorList>
    </citation>
    <scope>NUCLEOTIDE SEQUENCE [LARGE SCALE GENOMIC DNA]</scope>
    <source>
        <strain evidence="4">CCUG 54522</strain>
    </source>
</reference>
<accession>A0ABW1LI95</accession>
<dbReference type="InterPro" id="IPR021385">
    <property type="entry name" value="DUF3017"/>
</dbReference>
<feature type="transmembrane region" description="Helical" evidence="2">
    <location>
        <begin position="90"/>
        <end position="110"/>
    </location>
</feature>
<keyword evidence="2" id="KW-1133">Transmembrane helix</keyword>
<comment type="caution">
    <text evidence="3">The sequence shown here is derived from an EMBL/GenBank/DDBJ whole genome shotgun (WGS) entry which is preliminary data.</text>
</comment>
<sequence>MSELEPPQEEPRASAEGDEVEDGARRYPSTIGGAFYLGVLAVVAISLGIVTSGDWRLGVRWFGGALLFAALVRAVLPAKDAGMLAVRKRWWDCFLLVATGVALILLAVSIPDQPGL</sequence>
<organism evidence="3 4">
    <name type="scientific">Nocardioides hankookensis</name>
    <dbReference type="NCBI Taxonomy" id="443157"/>
    <lineage>
        <taxon>Bacteria</taxon>
        <taxon>Bacillati</taxon>
        <taxon>Actinomycetota</taxon>
        <taxon>Actinomycetes</taxon>
        <taxon>Propionibacteriales</taxon>
        <taxon>Nocardioidaceae</taxon>
        <taxon>Nocardioides</taxon>
    </lineage>
</organism>
<proteinExistence type="predicted"/>
<keyword evidence="2" id="KW-0812">Transmembrane</keyword>
<name>A0ABW1LI95_9ACTN</name>